<name>X0YCH9_9ZZZZ</name>
<dbReference type="EMBL" id="BARS01055513">
    <property type="protein sequence ID" value="GAG46423.1"/>
    <property type="molecule type" value="Genomic_DNA"/>
</dbReference>
<gene>
    <name evidence="2" type="ORF">S01H1_81956</name>
</gene>
<evidence type="ECO:0000259" key="1">
    <source>
        <dbReference type="Pfam" id="PF05161"/>
    </source>
</evidence>
<proteinExistence type="predicted"/>
<organism evidence="2">
    <name type="scientific">marine sediment metagenome</name>
    <dbReference type="NCBI Taxonomy" id="412755"/>
    <lineage>
        <taxon>unclassified sequences</taxon>
        <taxon>metagenomes</taxon>
        <taxon>ecological metagenomes</taxon>
    </lineage>
</organism>
<sequence length="149" mass="15322">TSMMEGEAKDAGAFFAAIAKEIRRFGRPLEAPCAIIAGGENVVSIRGGKIGEGGPNQEFALSASLKISGLRSVVIISIDTDGSDGPTRIAGALVDGGSMSMAVNKGLHPEQALIDHDTSNLIHQIGDDIVTGPTGTNVNDLKILLVGQE</sequence>
<dbReference type="InterPro" id="IPR039760">
    <property type="entry name" value="MOFRL_protein"/>
</dbReference>
<dbReference type="Pfam" id="PF05161">
    <property type="entry name" value="MOFRL"/>
    <property type="match status" value="1"/>
</dbReference>
<dbReference type="InterPro" id="IPR007835">
    <property type="entry name" value="MOFRL"/>
</dbReference>
<comment type="caution">
    <text evidence="2">The sequence shown here is derived from an EMBL/GenBank/DDBJ whole genome shotgun (WGS) entry which is preliminary data.</text>
</comment>
<feature type="domain" description="MOFRL" evidence="1">
    <location>
        <begin position="33"/>
        <end position="140"/>
    </location>
</feature>
<evidence type="ECO:0000313" key="2">
    <source>
        <dbReference type="EMBL" id="GAG46423.1"/>
    </source>
</evidence>
<reference evidence="2" key="1">
    <citation type="journal article" date="2014" name="Front. Microbiol.">
        <title>High frequency of phylogenetically diverse reductive dehalogenase-homologous genes in deep subseafloor sedimentary metagenomes.</title>
        <authorList>
            <person name="Kawai M."/>
            <person name="Futagami T."/>
            <person name="Toyoda A."/>
            <person name="Takaki Y."/>
            <person name="Nishi S."/>
            <person name="Hori S."/>
            <person name="Arai W."/>
            <person name="Tsubouchi T."/>
            <person name="Morono Y."/>
            <person name="Uchiyama I."/>
            <person name="Ito T."/>
            <person name="Fujiyama A."/>
            <person name="Inagaki F."/>
            <person name="Takami H."/>
        </authorList>
    </citation>
    <scope>NUCLEOTIDE SEQUENCE</scope>
    <source>
        <strain evidence="2">Expedition CK06-06</strain>
    </source>
</reference>
<dbReference type="SUPFAM" id="SSF82544">
    <property type="entry name" value="GckA/TtuD-like"/>
    <property type="match status" value="1"/>
</dbReference>
<dbReference type="PANTHER" id="PTHR12227:SF0">
    <property type="entry name" value="GLYCERATE KINASE"/>
    <property type="match status" value="1"/>
</dbReference>
<dbReference type="GO" id="GO:0008887">
    <property type="term" value="F:glycerate kinase activity"/>
    <property type="evidence" value="ECO:0007669"/>
    <property type="project" value="InterPro"/>
</dbReference>
<dbReference type="PANTHER" id="PTHR12227">
    <property type="entry name" value="GLYCERATE KINASE"/>
    <property type="match status" value="1"/>
</dbReference>
<protein>
    <recommendedName>
        <fullName evidence="1">MOFRL domain-containing protein</fullName>
    </recommendedName>
</protein>
<dbReference type="Gene3D" id="3.40.1480.10">
    <property type="entry name" value="MOFRL domain"/>
    <property type="match status" value="1"/>
</dbReference>
<accession>X0YCH9</accession>
<dbReference type="AlphaFoldDB" id="X0YCH9"/>
<dbReference type="GO" id="GO:0005737">
    <property type="term" value="C:cytoplasm"/>
    <property type="evidence" value="ECO:0007669"/>
    <property type="project" value="TreeGrafter"/>
</dbReference>
<feature type="non-terminal residue" evidence="2">
    <location>
        <position position="1"/>
    </location>
</feature>
<dbReference type="InterPro" id="IPR037035">
    <property type="entry name" value="GK-like_C_sf"/>
</dbReference>